<accession>A0AAU9ISL3</accession>
<feature type="signal peptide" evidence="1">
    <location>
        <begin position="1"/>
        <end position="21"/>
    </location>
</feature>
<dbReference type="EMBL" id="CAJZBQ010000021">
    <property type="protein sequence ID" value="CAG9318591.1"/>
    <property type="molecule type" value="Genomic_DNA"/>
</dbReference>
<keyword evidence="1" id="KW-0732">Signal</keyword>
<dbReference type="AlphaFoldDB" id="A0AAU9ISL3"/>
<evidence type="ECO:0000313" key="3">
    <source>
        <dbReference type="Proteomes" id="UP001162131"/>
    </source>
</evidence>
<evidence type="ECO:0008006" key="4">
    <source>
        <dbReference type="Google" id="ProtNLM"/>
    </source>
</evidence>
<proteinExistence type="predicted"/>
<keyword evidence="3" id="KW-1185">Reference proteome</keyword>
<gene>
    <name evidence="2" type="ORF">BSTOLATCC_MIC21965</name>
</gene>
<reference evidence="2" key="1">
    <citation type="submission" date="2021-09" db="EMBL/GenBank/DDBJ databases">
        <authorList>
            <consortium name="AG Swart"/>
            <person name="Singh M."/>
            <person name="Singh A."/>
            <person name="Seah K."/>
            <person name="Emmerich C."/>
        </authorList>
    </citation>
    <scope>NUCLEOTIDE SEQUENCE</scope>
    <source>
        <strain evidence="2">ATCC30299</strain>
    </source>
</reference>
<organism evidence="2 3">
    <name type="scientific">Blepharisma stoltei</name>
    <dbReference type="NCBI Taxonomy" id="1481888"/>
    <lineage>
        <taxon>Eukaryota</taxon>
        <taxon>Sar</taxon>
        <taxon>Alveolata</taxon>
        <taxon>Ciliophora</taxon>
        <taxon>Postciliodesmatophora</taxon>
        <taxon>Heterotrichea</taxon>
        <taxon>Heterotrichida</taxon>
        <taxon>Blepharismidae</taxon>
        <taxon>Blepharisma</taxon>
    </lineage>
</organism>
<evidence type="ECO:0000313" key="2">
    <source>
        <dbReference type="EMBL" id="CAG9318591.1"/>
    </source>
</evidence>
<sequence length="333" mass="37766">MALSAFKAAVVLIIFFEFCNSLETIVVDYPGDSQESLWSEFPSPELLTIFNASVEWHKCNFSSILFCISQHPNSSLLLDYSKDLIVQNSLSQICQDYFLIHLVFQNNFRYLEKWSYSLTSSFSDYLSAFLSLLRYFNWSQGTVFLNEDTKYFKDEILQYLSELDYYTVSTMTDTNGLIDGVIARTGATIYYLFLNTLQSKNMQIALKNAKLLTSGSAVILNQESGYECDTEGVLIIAEKGHEFDASSQEYLKSTIIEIISLVLEAENSKDVKTFFDSKLPKHYASPEFSIINIQNGQRVIVGSITNGNLVISGNITFLGTQVLYLNLTKKCYQ</sequence>
<name>A0AAU9ISL3_9CILI</name>
<feature type="chain" id="PRO_5043471113" description="Receptor ligand binding region domain-containing protein" evidence="1">
    <location>
        <begin position="22"/>
        <end position="333"/>
    </location>
</feature>
<protein>
    <recommendedName>
        <fullName evidence="4">Receptor ligand binding region domain-containing protein</fullName>
    </recommendedName>
</protein>
<evidence type="ECO:0000256" key="1">
    <source>
        <dbReference type="SAM" id="SignalP"/>
    </source>
</evidence>
<dbReference type="Proteomes" id="UP001162131">
    <property type="component" value="Unassembled WGS sequence"/>
</dbReference>
<comment type="caution">
    <text evidence="2">The sequence shown here is derived from an EMBL/GenBank/DDBJ whole genome shotgun (WGS) entry which is preliminary data.</text>
</comment>